<feature type="compositionally biased region" description="Low complexity" evidence="6">
    <location>
        <begin position="41"/>
        <end position="51"/>
    </location>
</feature>
<accession>A0A9P8LCF5</accession>
<proteinExistence type="predicted"/>
<dbReference type="Proteomes" id="UP000750711">
    <property type="component" value="Unassembled WGS sequence"/>
</dbReference>
<dbReference type="InterPro" id="IPR013083">
    <property type="entry name" value="Znf_RING/FYVE/PHD"/>
</dbReference>
<evidence type="ECO:0000259" key="7">
    <source>
        <dbReference type="PROSITE" id="PS50089"/>
    </source>
</evidence>
<dbReference type="GO" id="GO:0008270">
    <property type="term" value="F:zinc ion binding"/>
    <property type="evidence" value="ECO:0007669"/>
    <property type="project" value="UniProtKB-KW"/>
</dbReference>
<evidence type="ECO:0000313" key="8">
    <source>
        <dbReference type="EMBL" id="KAH0559686.1"/>
    </source>
</evidence>
<gene>
    <name evidence="8" type="ORF">GP486_003797</name>
</gene>
<dbReference type="SMART" id="SM00647">
    <property type="entry name" value="IBR"/>
    <property type="match status" value="1"/>
</dbReference>
<dbReference type="Pfam" id="PF01485">
    <property type="entry name" value="IBR"/>
    <property type="match status" value="1"/>
</dbReference>
<keyword evidence="1" id="KW-0479">Metal-binding</keyword>
<feature type="region of interest" description="Disordered" evidence="6">
    <location>
        <begin position="35"/>
        <end position="73"/>
    </location>
</feature>
<keyword evidence="2 5" id="KW-0863">Zinc-finger</keyword>
<evidence type="ECO:0000256" key="4">
    <source>
        <dbReference type="ARBA" id="ARBA00022833"/>
    </source>
</evidence>
<dbReference type="SUPFAM" id="SSF57850">
    <property type="entry name" value="RING/U-box"/>
    <property type="match status" value="2"/>
</dbReference>
<feature type="region of interest" description="Disordered" evidence="6">
    <location>
        <begin position="87"/>
        <end position="195"/>
    </location>
</feature>
<keyword evidence="4" id="KW-0862">Zinc</keyword>
<evidence type="ECO:0000313" key="9">
    <source>
        <dbReference type="Proteomes" id="UP000750711"/>
    </source>
</evidence>
<reference evidence="8" key="1">
    <citation type="submission" date="2021-03" db="EMBL/GenBank/DDBJ databases">
        <title>Comparative genomics and phylogenomic investigation of the class Geoglossomycetes provide insights into ecological specialization and systematics.</title>
        <authorList>
            <person name="Melie T."/>
            <person name="Pirro S."/>
            <person name="Miller A.N."/>
            <person name="Quandt A."/>
        </authorList>
    </citation>
    <scope>NUCLEOTIDE SEQUENCE</scope>
    <source>
        <strain evidence="8">CAQ_001_2017</strain>
    </source>
</reference>
<evidence type="ECO:0000256" key="1">
    <source>
        <dbReference type="ARBA" id="ARBA00022723"/>
    </source>
</evidence>
<feature type="compositionally biased region" description="Basic and acidic residues" evidence="6">
    <location>
        <begin position="183"/>
        <end position="195"/>
    </location>
</feature>
<dbReference type="GO" id="GO:0016567">
    <property type="term" value="P:protein ubiquitination"/>
    <property type="evidence" value="ECO:0007669"/>
    <property type="project" value="InterPro"/>
</dbReference>
<dbReference type="PROSITE" id="PS50089">
    <property type="entry name" value="ZF_RING_2"/>
    <property type="match status" value="1"/>
</dbReference>
<evidence type="ECO:0000256" key="6">
    <source>
        <dbReference type="SAM" id="MobiDB-lite"/>
    </source>
</evidence>
<dbReference type="Gene3D" id="3.30.40.10">
    <property type="entry name" value="Zinc/RING finger domain, C3HC4 (zinc finger)"/>
    <property type="match status" value="1"/>
</dbReference>
<feature type="region of interest" description="Disordered" evidence="6">
    <location>
        <begin position="532"/>
        <end position="559"/>
    </location>
</feature>
<protein>
    <recommendedName>
        <fullName evidence="7">RING-type domain-containing protein</fullName>
    </recommendedName>
</protein>
<dbReference type="GO" id="GO:0004842">
    <property type="term" value="F:ubiquitin-protein transferase activity"/>
    <property type="evidence" value="ECO:0007669"/>
    <property type="project" value="InterPro"/>
</dbReference>
<keyword evidence="9" id="KW-1185">Reference proteome</keyword>
<dbReference type="InterPro" id="IPR001841">
    <property type="entry name" value="Znf_RING"/>
</dbReference>
<keyword evidence="3" id="KW-0833">Ubl conjugation pathway</keyword>
<sequence>MTGDGMNFLAAVFTGRPAAPEPYMDLDRDFATMAAPKAERASSSAAAKPSPLGVFRNSEKREEPPPRYPESPLCEWDPVRGGWDMLEPSGPVVIGPNAGGPRASRFDGRSQKGTVFSGEYPTADDLMGLDRDPSAPSRPFFRKSLSTSSPAASVKRKPLNIQTGHSYAPAVPQDLSPPPPYEPRGDGRPDPMDGIRYDFPSSSHIPNSTETLECLICSVPLPIVRRSSLPGVTVLDDYEDPNGLLCVDCRQNSIRLEKTAANRRYEEAMKPTTSKMCRECFQELDASYFPEVRIASYCSHDPECGVAMLTEDIWRFTDQATYQRYERTIKLKQDQECVVCTETLKGTDFPQTRITGTCTHEPATCLGCIAEHIRVQLDSRTWGQLSCPECPEPMVYVDVRRYATEETFQRYDTLAMRDGIATDPNFRWCPAPGCESGQIHNEGAVAPVLTCIACSARSCFTHQRLWHDGVTCDEFDRGVVAVPDDDDDGDEHVVGSSRGGLLSLLWASAVTDLGKSSIRADRSLAVRLHRAEQDEARRRERAQKLREDQRRMAKQRKQELAGERAVLGLSKRCPGKHPMQLPILLALHQEVDAGPQMLAPGAGEVCLLEECVKDNDDGVLHREGERLACLCPDWLFGLARDRATNASLIDDSAMSGDRVQRCPSAAHTMRLK</sequence>
<dbReference type="PANTHER" id="PTHR11685">
    <property type="entry name" value="RBR FAMILY RING FINGER AND IBR DOMAIN-CONTAINING"/>
    <property type="match status" value="1"/>
</dbReference>
<evidence type="ECO:0000256" key="2">
    <source>
        <dbReference type="ARBA" id="ARBA00022771"/>
    </source>
</evidence>
<dbReference type="AlphaFoldDB" id="A0A9P8LCF5"/>
<dbReference type="EMBL" id="JAGHQM010000542">
    <property type="protein sequence ID" value="KAH0559686.1"/>
    <property type="molecule type" value="Genomic_DNA"/>
</dbReference>
<comment type="caution">
    <text evidence="8">The sequence shown here is derived from an EMBL/GenBank/DDBJ whole genome shotgun (WGS) entry which is preliminary data.</text>
</comment>
<dbReference type="InterPro" id="IPR002867">
    <property type="entry name" value="IBR_dom"/>
</dbReference>
<organism evidence="8 9">
    <name type="scientific">Trichoglossum hirsutum</name>
    <dbReference type="NCBI Taxonomy" id="265104"/>
    <lineage>
        <taxon>Eukaryota</taxon>
        <taxon>Fungi</taxon>
        <taxon>Dikarya</taxon>
        <taxon>Ascomycota</taxon>
        <taxon>Pezizomycotina</taxon>
        <taxon>Geoglossomycetes</taxon>
        <taxon>Geoglossales</taxon>
        <taxon>Geoglossaceae</taxon>
        <taxon>Trichoglossum</taxon>
    </lineage>
</organism>
<feature type="domain" description="RING-type" evidence="7">
    <location>
        <begin position="337"/>
        <end position="390"/>
    </location>
</feature>
<dbReference type="CDD" id="cd20335">
    <property type="entry name" value="BRcat_RBR"/>
    <property type="match status" value="1"/>
</dbReference>
<evidence type="ECO:0000256" key="3">
    <source>
        <dbReference type="ARBA" id="ARBA00022786"/>
    </source>
</evidence>
<name>A0A9P8LCF5_9PEZI</name>
<dbReference type="InterPro" id="IPR031127">
    <property type="entry name" value="E3_UB_ligase_RBR"/>
</dbReference>
<evidence type="ECO:0000256" key="5">
    <source>
        <dbReference type="PROSITE-ProRule" id="PRU00175"/>
    </source>
</evidence>